<feature type="chain" id="PRO_5035250940" evidence="1">
    <location>
        <begin position="22"/>
        <end position="172"/>
    </location>
</feature>
<protein>
    <submittedName>
        <fullName evidence="2">Uncharacterized protein</fullName>
    </submittedName>
</protein>
<comment type="caution">
    <text evidence="2">The sequence shown here is derived from an EMBL/GenBank/DDBJ whole genome shotgun (WGS) entry which is preliminary data.</text>
</comment>
<dbReference type="EMBL" id="JAHLQT010040741">
    <property type="protein sequence ID" value="KAG7155735.1"/>
    <property type="molecule type" value="Genomic_DNA"/>
</dbReference>
<organism evidence="2 3">
    <name type="scientific">Homarus americanus</name>
    <name type="common">American lobster</name>
    <dbReference type="NCBI Taxonomy" id="6706"/>
    <lineage>
        <taxon>Eukaryota</taxon>
        <taxon>Metazoa</taxon>
        <taxon>Ecdysozoa</taxon>
        <taxon>Arthropoda</taxon>
        <taxon>Crustacea</taxon>
        <taxon>Multicrustacea</taxon>
        <taxon>Malacostraca</taxon>
        <taxon>Eumalacostraca</taxon>
        <taxon>Eucarida</taxon>
        <taxon>Decapoda</taxon>
        <taxon>Pleocyemata</taxon>
        <taxon>Astacidea</taxon>
        <taxon>Nephropoidea</taxon>
        <taxon>Nephropidae</taxon>
        <taxon>Homarus</taxon>
    </lineage>
</organism>
<accession>A0A8J5MLL3</accession>
<keyword evidence="3" id="KW-1185">Reference proteome</keyword>
<evidence type="ECO:0000256" key="1">
    <source>
        <dbReference type="SAM" id="SignalP"/>
    </source>
</evidence>
<keyword evidence="1" id="KW-0732">Signal</keyword>
<name>A0A8J5MLL3_HOMAM</name>
<feature type="signal peptide" evidence="1">
    <location>
        <begin position="1"/>
        <end position="21"/>
    </location>
</feature>
<dbReference type="Proteomes" id="UP000747542">
    <property type="component" value="Unassembled WGS sequence"/>
</dbReference>
<gene>
    <name evidence="2" type="ORF">Hamer_G024528</name>
</gene>
<proteinExistence type="predicted"/>
<dbReference type="AlphaFoldDB" id="A0A8J5MLL3"/>
<sequence>MRLEMLVTTLILNWGIMAAGAKVPNKEAVASCTFSDLPGAVKHLVKEDLAAWTCNGYPNMVWDSGEVIITASCNSQHELDNKCVLARPEQKIGQCPPINSRPTNATLKYQFQHKLDLGHEQEQVYGEYYECLGDLKWKSNFGFRGRLTQCYAGKWTPVYDVCEEGKVARGCL</sequence>
<evidence type="ECO:0000313" key="2">
    <source>
        <dbReference type="EMBL" id="KAG7155735.1"/>
    </source>
</evidence>
<reference evidence="2" key="1">
    <citation type="journal article" date="2021" name="Sci. Adv.">
        <title>The American lobster genome reveals insights on longevity, neural, and immune adaptations.</title>
        <authorList>
            <person name="Polinski J.M."/>
            <person name="Zimin A.V."/>
            <person name="Clark K.F."/>
            <person name="Kohn A.B."/>
            <person name="Sadowski N."/>
            <person name="Timp W."/>
            <person name="Ptitsyn A."/>
            <person name="Khanna P."/>
            <person name="Romanova D.Y."/>
            <person name="Williams P."/>
            <person name="Greenwood S.J."/>
            <person name="Moroz L.L."/>
            <person name="Walt D.R."/>
            <person name="Bodnar A.G."/>
        </authorList>
    </citation>
    <scope>NUCLEOTIDE SEQUENCE</scope>
    <source>
        <strain evidence="2">GMGI-L3</strain>
    </source>
</reference>
<evidence type="ECO:0000313" key="3">
    <source>
        <dbReference type="Proteomes" id="UP000747542"/>
    </source>
</evidence>